<dbReference type="InterPro" id="IPR051077">
    <property type="entry name" value="Ca-dependent_lectin"/>
</dbReference>
<name>A0AAD9JU87_RIDPI</name>
<feature type="signal peptide" evidence="1">
    <location>
        <begin position="1"/>
        <end position="20"/>
    </location>
</feature>
<organism evidence="2 3">
    <name type="scientific">Ridgeia piscesae</name>
    <name type="common">Tubeworm</name>
    <dbReference type="NCBI Taxonomy" id="27915"/>
    <lineage>
        <taxon>Eukaryota</taxon>
        <taxon>Metazoa</taxon>
        <taxon>Spiralia</taxon>
        <taxon>Lophotrochozoa</taxon>
        <taxon>Annelida</taxon>
        <taxon>Polychaeta</taxon>
        <taxon>Sedentaria</taxon>
        <taxon>Canalipalpata</taxon>
        <taxon>Sabellida</taxon>
        <taxon>Siboglinidae</taxon>
        <taxon>Ridgeia</taxon>
    </lineage>
</organism>
<evidence type="ECO:0000313" key="2">
    <source>
        <dbReference type="EMBL" id="KAK2158735.1"/>
    </source>
</evidence>
<dbReference type="EMBL" id="JAODUO010001772">
    <property type="protein sequence ID" value="KAK2158735.1"/>
    <property type="molecule type" value="Genomic_DNA"/>
</dbReference>
<sequence length="295" mass="31742">MVNVILSLSLLLSVACVTHGQSTAGDNSGCVYSFKVRTSDCAQTPGPSVDDQIWKSSVIALQEQVRQLTSDMRVMREHNNKLVSDVSSLQTKLARVTTDSDSRHSSTGGAVYIRWGRTTCPGNGTTLVYAGVAGGTDHHRTGGGSNYLCLPRDPEWGAIPSSPFQDPSGSLLYGAEYHVYSSRYFSAENAHSLHDNDVPCAVCLSAGRSTTLMVPAKVSCPDGWRKEYAGYLMAERDSHPSSKAYVCMDNAPEVVEGGAANRNGALFYHVEAKCGSLPCPNYRDGWDITCVVCSK</sequence>
<comment type="caution">
    <text evidence="2">The sequence shown here is derived from an EMBL/GenBank/DDBJ whole genome shotgun (WGS) entry which is preliminary data.</text>
</comment>
<dbReference type="PANTHER" id="PTHR24024:SF18">
    <property type="entry name" value="SHORT-CHAIN COLLAGEN C4-LIKE"/>
    <property type="match status" value="1"/>
</dbReference>
<evidence type="ECO:0008006" key="4">
    <source>
        <dbReference type="Google" id="ProtNLM"/>
    </source>
</evidence>
<feature type="chain" id="PRO_5042172456" description="Short-chain collagen C4-like" evidence="1">
    <location>
        <begin position="21"/>
        <end position="295"/>
    </location>
</feature>
<dbReference type="AlphaFoldDB" id="A0AAD9JU87"/>
<protein>
    <recommendedName>
        <fullName evidence="4">Short-chain collagen C4-like</fullName>
    </recommendedName>
</protein>
<proteinExistence type="predicted"/>
<keyword evidence="1" id="KW-0732">Signal</keyword>
<dbReference type="Proteomes" id="UP001209878">
    <property type="component" value="Unassembled WGS sequence"/>
</dbReference>
<accession>A0AAD9JU87</accession>
<evidence type="ECO:0000256" key="1">
    <source>
        <dbReference type="SAM" id="SignalP"/>
    </source>
</evidence>
<dbReference type="GO" id="GO:0005615">
    <property type="term" value="C:extracellular space"/>
    <property type="evidence" value="ECO:0007669"/>
    <property type="project" value="TreeGrafter"/>
</dbReference>
<keyword evidence="3" id="KW-1185">Reference proteome</keyword>
<evidence type="ECO:0000313" key="3">
    <source>
        <dbReference type="Proteomes" id="UP001209878"/>
    </source>
</evidence>
<reference evidence="2" key="1">
    <citation type="journal article" date="2023" name="Mol. Biol. Evol.">
        <title>Third-Generation Sequencing Reveals the Adaptive Role of the Epigenome in Three Deep-Sea Polychaetes.</title>
        <authorList>
            <person name="Perez M."/>
            <person name="Aroh O."/>
            <person name="Sun Y."/>
            <person name="Lan Y."/>
            <person name="Juniper S.K."/>
            <person name="Young C.R."/>
            <person name="Angers B."/>
            <person name="Qian P.Y."/>
        </authorList>
    </citation>
    <scope>NUCLEOTIDE SEQUENCE</scope>
    <source>
        <strain evidence="2">R07B-5</strain>
    </source>
</reference>
<dbReference type="PANTHER" id="PTHR24024">
    <property type="entry name" value="PULMONARY SURFACTANT-ASSOCIATED PROTEIN A"/>
    <property type="match status" value="1"/>
</dbReference>
<gene>
    <name evidence="2" type="ORF">NP493_1776g00012</name>
</gene>